<dbReference type="PANTHER" id="PTHR13097">
    <property type="entry name" value="TRANSCRIPTION INITIATION FACTOR IIE, ALPHA SUBUNIT"/>
    <property type="match status" value="1"/>
</dbReference>
<evidence type="ECO:0000313" key="7">
    <source>
        <dbReference type="EMBL" id="CAF9913834.1"/>
    </source>
</evidence>
<feature type="compositionally biased region" description="Basic and acidic residues" evidence="5">
    <location>
        <begin position="334"/>
        <end position="343"/>
    </location>
</feature>
<dbReference type="InterPro" id="IPR017919">
    <property type="entry name" value="TFIIE/TFIIEa_HTH"/>
</dbReference>
<dbReference type="GO" id="GO:0005673">
    <property type="term" value="C:transcription factor TFIIE complex"/>
    <property type="evidence" value="ECO:0007669"/>
    <property type="project" value="TreeGrafter"/>
</dbReference>
<evidence type="ECO:0000313" key="8">
    <source>
        <dbReference type="Proteomes" id="UP000664521"/>
    </source>
</evidence>
<dbReference type="PROSITE" id="PS51344">
    <property type="entry name" value="HTH_TFE_IIE"/>
    <property type="match status" value="1"/>
</dbReference>
<feature type="compositionally biased region" description="Polar residues" evidence="5">
    <location>
        <begin position="365"/>
        <end position="374"/>
    </location>
</feature>
<feature type="domain" description="HTH TFE/IIEalpha-type" evidence="6">
    <location>
        <begin position="4"/>
        <end position="99"/>
    </location>
</feature>
<dbReference type="PANTHER" id="PTHR13097:SF7">
    <property type="entry name" value="GENERAL TRANSCRIPTION FACTOR IIE SUBUNIT 1"/>
    <property type="match status" value="1"/>
</dbReference>
<protein>
    <recommendedName>
        <fullName evidence="6">HTH TFE/IIEalpha-type domain-containing protein</fullName>
    </recommendedName>
</protein>
<dbReference type="SMART" id="SM00531">
    <property type="entry name" value="TFIIE"/>
    <property type="match status" value="1"/>
</dbReference>
<name>A0A8H3EWD9_9LECA</name>
<dbReference type="Gene3D" id="3.30.40.10">
    <property type="entry name" value="Zinc/RING finger domain, C3HC4 (zinc finger)"/>
    <property type="match status" value="1"/>
</dbReference>
<dbReference type="InterPro" id="IPR002853">
    <property type="entry name" value="TFIIE_asu"/>
</dbReference>
<evidence type="ECO:0000256" key="4">
    <source>
        <dbReference type="SAM" id="Coils"/>
    </source>
</evidence>
<dbReference type="InterPro" id="IPR039997">
    <property type="entry name" value="TFE"/>
</dbReference>
<organism evidence="7 8">
    <name type="scientific">Heterodermia speciosa</name>
    <dbReference type="NCBI Taxonomy" id="116794"/>
    <lineage>
        <taxon>Eukaryota</taxon>
        <taxon>Fungi</taxon>
        <taxon>Dikarya</taxon>
        <taxon>Ascomycota</taxon>
        <taxon>Pezizomycotina</taxon>
        <taxon>Lecanoromycetes</taxon>
        <taxon>OSLEUM clade</taxon>
        <taxon>Lecanoromycetidae</taxon>
        <taxon>Caliciales</taxon>
        <taxon>Physciaceae</taxon>
        <taxon>Heterodermia</taxon>
    </lineage>
</organism>
<dbReference type="EMBL" id="CAJPDS010000013">
    <property type="protein sequence ID" value="CAF9913834.1"/>
    <property type="molecule type" value="Genomic_DNA"/>
</dbReference>
<feature type="compositionally biased region" description="Acidic residues" evidence="5">
    <location>
        <begin position="445"/>
        <end position="457"/>
    </location>
</feature>
<sequence length="457" mass="50102">MDLAKTLIRSVARAFYETRQVLVIDALLVHSALTNEDLALLMGMQQKDLRKSLGRLKEDKMMATYLTSHSRQETREGQQRPVNKDYYYVDFHTTIDAIKYRVFNLTKKVQNMYQPSEERKDYHCPRCKANWTQIEVLDKFGPEGFECHRCGGVLERDERAAGEATGHEKHSKLMSQLSTLLKLLQQIDEEDIPRNDFESAFAVAVPIQRDEQVNPSRATVPVNAVKAKPTTVKGVTQTAAPLGIDLTTASERTAAEQEAEAKRKAAIAAQNKLPEWISNSTVNGDISAVGIQEQQRRLSNAQTGVAKADEDEKTDAAELNDEVAAYYAQMAKEDAMAAEKSAESDDDEEDEDEDEFEDVAVDGATPSSFTSTRVNGAKEGLLNGILKHRDSESGSSVLGTGMSTPAGSQPLSIDDAGGPPVKKVRLEGEENGGEDANGAAPAKDSDEDDDAEFEDAL</sequence>
<evidence type="ECO:0000256" key="5">
    <source>
        <dbReference type="SAM" id="MobiDB-lite"/>
    </source>
</evidence>
<reference evidence="7" key="1">
    <citation type="submission" date="2021-03" db="EMBL/GenBank/DDBJ databases">
        <authorList>
            <person name="Tagirdzhanova G."/>
        </authorList>
    </citation>
    <scope>NUCLEOTIDE SEQUENCE</scope>
</reference>
<gene>
    <name evidence="7" type="ORF">HETSPECPRED_001673</name>
</gene>
<feature type="compositionally biased region" description="Acidic residues" evidence="5">
    <location>
        <begin position="344"/>
        <end position="360"/>
    </location>
</feature>
<dbReference type="AlphaFoldDB" id="A0A8H3EWD9"/>
<dbReference type="GO" id="GO:0006367">
    <property type="term" value="P:transcription initiation at RNA polymerase II promoter"/>
    <property type="evidence" value="ECO:0007669"/>
    <property type="project" value="InterPro"/>
</dbReference>
<dbReference type="SUPFAM" id="SSF57783">
    <property type="entry name" value="Zinc beta-ribbon"/>
    <property type="match status" value="1"/>
</dbReference>
<keyword evidence="2" id="KW-0805">Transcription regulation</keyword>
<proteinExistence type="inferred from homology"/>
<dbReference type="OrthoDB" id="361102at2759"/>
<keyword evidence="3" id="KW-0804">Transcription</keyword>
<feature type="region of interest" description="Disordered" evidence="5">
    <location>
        <begin position="334"/>
        <end position="457"/>
    </location>
</feature>
<comment type="similarity">
    <text evidence="1">Belongs to the TFIIE alpha subunit family.</text>
</comment>
<evidence type="ECO:0000256" key="1">
    <source>
        <dbReference type="ARBA" id="ARBA00008947"/>
    </source>
</evidence>
<keyword evidence="4" id="KW-0175">Coiled coil</keyword>
<feature type="compositionally biased region" description="Polar residues" evidence="5">
    <location>
        <begin position="393"/>
        <end position="411"/>
    </location>
</feature>
<dbReference type="InterPro" id="IPR013083">
    <property type="entry name" value="Znf_RING/FYVE/PHD"/>
</dbReference>
<comment type="caution">
    <text evidence="7">The sequence shown here is derived from an EMBL/GenBank/DDBJ whole genome shotgun (WGS) entry which is preliminary data.</text>
</comment>
<dbReference type="Proteomes" id="UP000664521">
    <property type="component" value="Unassembled WGS sequence"/>
</dbReference>
<evidence type="ECO:0000256" key="2">
    <source>
        <dbReference type="ARBA" id="ARBA00023015"/>
    </source>
</evidence>
<accession>A0A8H3EWD9</accession>
<dbReference type="Pfam" id="PF02002">
    <property type="entry name" value="TFIIE_alpha"/>
    <property type="match status" value="1"/>
</dbReference>
<evidence type="ECO:0000256" key="3">
    <source>
        <dbReference type="ARBA" id="ARBA00023163"/>
    </source>
</evidence>
<keyword evidence="8" id="KW-1185">Reference proteome</keyword>
<feature type="coiled-coil region" evidence="4">
    <location>
        <begin position="252"/>
        <end position="311"/>
    </location>
</feature>
<dbReference type="InterPro" id="IPR024550">
    <property type="entry name" value="TFIIEa/SarR/Rpc3_HTH_dom"/>
</dbReference>
<evidence type="ECO:0000259" key="6">
    <source>
        <dbReference type="PROSITE" id="PS51344"/>
    </source>
</evidence>